<sequence>MQINNNQLMPASPLKTTATAIGQEARNATSTANVHKQEFDGELNKLVELNQQKSAAFIKSAQQAMNMQGSGSLSSLIGGGGADLEALADKMNDVRSGLADRQQSMIANPGSGSNSQLLSMLGQARSALL</sequence>
<dbReference type="AlphaFoldDB" id="A0A1G9AFN7"/>
<dbReference type="OrthoDB" id="6400302at2"/>
<dbReference type="EMBL" id="FNEM01000023">
    <property type="protein sequence ID" value="SDK26043.1"/>
    <property type="molecule type" value="Genomic_DNA"/>
</dbReference>
<evidence type="ECO:0000313" key="1">
    <source>
        <dbReference type="EMBL" id="SDK26043.1"/>
    </source>
</evidence>
<reference evidence="2" key="1">
    <citation type="submission" date="2016-10" db="EMBL/GenBank/DDBJ databases">
        <authorList>
            <person name="Varghese N."/>
            <person name="Submissions S."/>
        </authorList>
    </citation>
    <scope>NUCLEOTIDE SEQUENCE [LARGE SCALE GENOMIC DNA]</scope>
    <source>
        <strain evidence="2">DSM 23317</strain>
    </source>
</reference>
<accession>A0A1G9AFN7</accession>
<dbReference type="Proteomes" id="UP000199527">
    <property type="component" value="Unassembled WGS sequence"/>
</dbReference>
<proteinExistence type="predicted"/>
<protein>
    <submittedName>
        <fullName evidence="1">Uncharacterized protein</fullName>
    </submittedName>
</protein>
<keyword evidence="2" id="KW-1185">Reference proteome</keyword>
<name>A0A1G9AFN7_9GAMM</name>
<evidence type="ECO:0000313" key="2">
    <source>
        <dbReference type="Proteomes" id="UP000199527"/>
    </source>
</evidence>
<gene>
    <name evidence="1" type="ORF">SAMN04488540_12323</name>
</gene>
<dbReference type="RefSeq" id="WP_090368106.1">
    <property type="nucleotide sequence ID" value="NZ_FNEM01000023.1"/>
</dbReference>
<organism evidence="1 2">
    <name type="scientific">Ferrimonas sediminum</name>
    <dbReference type="NCBI Taxonomy" id="718193"/>
    <lineage>
        <taxon>Bacteria</taxon>
        <taxon>Pseudomonadati</taxon>
        <taxon>Pseudomonadota</taxon>
        <taxon>Gammaproteobacteria</taxon>
        <taxon>Alteromonadales</taxon>
        <taxon>Ferrimonadaceae</taxon>
        <taxon>Ferrimonas</taxon>
    </lineage>
</organism>